<keyword evidence="10 13" id="KW-0503">Monooxygenase</keyword>
<evidence type="ECO:0000256" key="7">
    <source>
        <dbReference type="ARBA" id="ARBA00022989"/>
    </source>
</evidence>
<keyword evidence="6 12" id="KW-0479">Metal-binding</keyword>
<keyword evidence="11 14" id="KW-0472">Membrane</keyword>
<reference evidence="15" key="1">
    <citation type="submission" date="2020-02" db="EMBL/GenBank/DDBJ databases">
        <authorList>
            <person name="Palmer J.M."/>
        </authorList>
    </citation>
    <scope>NUCLEOTIDE SEQUENCE</scope>
    <source>
        <strain evidence="15">EPUS1.4</strain>
        <tissue evidence="15">Thallus</tissue>
    </source>
</reference>
<dbReference type="EMBL" id="JAACFV010000021">
    <property type="protein sequence ID" value="KAF7511281.1"/>
    <property type="molecule type" value="Genomic_DNA"/>
</dbReference>
<evidence type="ECO:0008006" key="17">
    <source>
        <dbReference type="Google" id="ProtNLM"/>
    </source>
</evidence>
<dbReference type="PRINTS" id="PR00463">
    <property type="entry name" value="EP450I"/>
</dbReference>
<evidence type="ECO:0000256" key="9">
    <source>
        <dbReference type="ARBA" id="ARBA00023004"/>
    </source>
</evidence>
<dbReference type="Gene3D" id="1.10.630.10">
    <property type="entry name" value="Cytochrome P450"/>
    <property type="match status" value="1"/>
</dbReference>
<sequence length="603" mass="66287">MVLTTLPKLSSASLSFARPSDTASTLARMDLVSQLRASISLLAGWQSIALLLSLFIAYHVVVIIYRLTIHPLAKYPGPFFSKISDWSIVYQAATGNRHLRQLKEHETYGPVVRIGPNTVSINTIAALEEIYANRRANVKKSEWYKSIAAAGDSGSGAQSTHSESDRERHAFRRRVLGHAFSDSAIRSAETFVLANVRTWCKHLSQGAQPGEWTREKNMDEWCTYLAYEIMGDLVFGKRFNVMENDEHREVPGISMNALRFMYPAAYVPLQTILRPIVAHPLMLKLGGRAARDALRFIEYAESQVASRKLAEEAASNGSSDKPARKDFMHYLLTARDPKTGVPFLTKGELDADSGLLISAGADTAAVTLAAIFFYLIHNPGALKLATSEVRRTFADIEEIVAGPQLNSCVYTHACIDEALRLSPPVTAHLPREVLTGGLMIDGDFFPEGTIVGTSAYAIHHHPDYYPDPFSFKPERWISNPQEYITDAGATTTAQDVATAKAAFCPFSLGPRGCIGKTLAYQELMLAIGRVLWLFDVRKPELKVAGAGAGGEHAAAVGVPTGEGDPKAVEEGRRRVGEYQLRDYFVSLREGPGVEFRRRADVEA</sequence>
<evidence type="ECO:0000256" key="12">
    <source>
        <dbReference type="PIRSR" id="PIRSR602401-1"/>
    </source>
</evidence>
<comment type="similarity">
    <text evidence="3 13">Belongs to the cytochrome P450 family.</text>
</comment>
<protein>
    <recommendedName>
        <fullName evidence="17">Isotrichodermin C-15 hydroxylase</fullName>
    </recommendedName>
</protein>
<proteinExistence type="inferred from homology"/>
<feature type="binding site" description="axial binding residue" evidence="12">
    <location>
        <position position="513"/>
    </location>
    <ligand>
        <name>heme</name>
        <dbReference type="ChEBI" id="CHEBI:30413"/>
    </ligand>
    <ligandPart>
        <name>Fe</name>
        <dbReference type="ChEBI" id="CHEBI:18248"/>
    </ligandPart>
</feature>
<dbReference type="InterPro" id="IPR050121">
    <property type="entry name" value="Cytochrome_P450_monoxygenase"/>
</dbReference>
<evidence type="ECO:0000256" key="10">
    <source>
        <dbReference type="ARBA" id="ARBA00023033"/>
    </source>
</evidence>
<dbReference type="GO" id="GO:0016020">
    <property type="term" value="C:membrane"/>
    <property type="evidence" value="ECO:0007669"/>
    <property type="project" value="UniProtKB-SubCell"/>
</dbReference>
<dbReference type="PRINTS" id="PR00385">
    <property type="entry name" value="P450"/>
</dbReference>
<evidence type="ECO:0000313" key="16">
    <source>
        <dbReference type="Proteomes" id="UP000606974"/>
    </source>
</evidence>
<feature type="transmembrane region" description="Helical" evidence="14">
    <location>
        <begin position="41"/>
        <end position="65"/>
    </location>
</feature>
<dbReference type="InterPro" id="IPR002401">
    <property type="entry name" value="Cyt_P450_E_grp-I"/>
</dbReference>
<evidence type="ECO:0000256" key="2">
    <source>
        <dbReference type="ARBA" id="ARBA00004370"/>
    </source>
</evidence>
<dbReference type="PROSITE" id="PS00086">
    <property type="entry name" value="CYTOCHROME_P450"/>
    <property type="match status" value="1"/>
</dbReference>
<gene>
    <name evidence="15" type="ORF">GJ744_004846</name>
</gene>
<dbReference type="OrthoDB" id="1470350at2759"/>
<dbReference type="FunFam" id="1.10.630.10:FF:000063">
    <property type="entry name" value="Cytochrome P450 monooxygenase"/>
    <property type="match status" value="1"/>
</dbReference>
<feature type="transmembrane region" description="Helical" evidence="14">
    <location>
        <begin position="355"/>
        <end position="376"/>
    </location>
</feature>
<evidence type="ECO:0000256" key="4">
    <source>
        <dbReference type="ARBA" id="ARBA00022617"/>
    </source>
</evidence>
<dbReference type="GO" id="GO:0004497">
    <property type="term" value="F:monooxygenase activity"/>
    <property type="evidence" value="ECO:0007669"/>
    <property type="project" value="UniProtKB-KW"/>
</dbReference>
<name>A0A8H7AQN7_9EURO</name>
<evidence type="ECO:0000256" key="5">
    <source>
        <dbReference type="ARBA" id="ARBA00022692"/>
    </source>
</evidence>
<dbReference type="GO" id="GO:0020037">
    <property type="term" value="F:heme binding"/>
    <property type="evidence" value="ECO:0007669"/>
    <property type="project" value="InterPro"/>
</dbReference>
<evidence type="ECO:0000256" key="8">
    <source>
        <dbReference type="ARBA" id="ARBA00023002"/>
    </source>
</evidence>
<dbReference type="Proteomes" id="UP000606974">
    <property type="component" value="Unassembled WGS sequence"/>
</dbReference>
<dbReference type="SUPFAM" id="SSF48264">
    <property type="entry name" value="Cytochrome P450"/>
    <property type="match status" value="1"/>
</dbReference>
<dbReference type="InterPro" id="IPR036396">
    <property type="entry name" value="Cyt_P450_sf"/>
</dbReference>
<keyword evidence="4 12" id="KW-0349">Heme</keyword>
<keyword evidence="7 14" id="KW-1133">Transmembrane helix</keyword>
<evidence type="ECO:0000256" key="13">
    <source>
        <dbReference type="RuleBase" id="RU000461"/>
    </source>
</evidence>
<keyword evidence="8 13" id="KW-0560">Oxidoreductase</keyword>
<keyword evidence="5 14" id="KW-0812">Transmembrane</keyword>
<evidence type="ECO:0000256" key="1">
    <source>
        <dbReference type="ARBA" id="ARBA00001971"/>
    </source>
</evidence>
<evidence type="ECO:0000313" key="15">
    <source>
        <dbReference type="EMBL" id="KAF7511281.1"/>
    </source>
</evidence>
<keyword evidence="9 12" id="KW-0408">Iron</keyword>
<evidence type="ECO:0000256" key="14">
    <source>
        <dbReference type="SAM" id="Phobius"/>
    </source>
</evidence>
<evidence type="ECO:0000256" key="11">
    <source>
        <dbReference type="ARBA" id="ARBA00023136"/>
    </source>
</evidence>
<comment type="subcellular location">
    <subcellularLocation>
        <location evidence="2">Membrane</location>
    </subcellularLocation>
</comment>
<organism evidence="15 16">
    <name type="scientific">Endocarpon pusillum</name>
    <dbReference type="NCBI Taxonomy" id="364733"/>
    <lineage>
        <taxon>Eukaryota</taxon>
        <taxon>Fungi</taxon>
        <taxon>Dikarya</taxon>
        <taxon>Ascomycota</taxon>
        <taxon>Pezizomycotina</taxon>
        <taxon>Eurotiomycetes</taxon>
        <taxon>Chaetothyriomycetidae</taxon>
        <taxon>Verrucariales</taxon>
        <taxon>Verrucariaceae</taxon>
        <taxon>Endocarpon</taxon>
    </lineage>
</organism>
<keyword evidence="16" id="KW-1185">Reference proteome</keyword>
<dbReference type="PANTHER" id="PTHR24305:SF226">
    <property type="entry name" value="CYTOCHROME P450 MONOOXYGENASE"/>
    <property type="match status" value="1"/>
</dbReference>
<dbReference type="GO" id="GO:0005506">
    <property type="term" value="F:iron ion binding"/>
    <property type="evidence" value="ECO:0007669"/>
    <property type="project" value="InterPro"/>
</dbReference>
<dbReference type="AlphaFoldDB" id="A0A8H7AQN7"/>
<dbReference type="GO" id="GO:1902181">
    <property type="term" value="P:verruculogen biosynthetic process"/>
    <property type="evidence" value="ECO:0007669"/>
    <property type="project" value="UniProtKB-ARBA"/>
</dbReference>
<dbReference type="Pfam" id="PF00067">
    <property type="entry name" value="p450"/>
    <property type="match status" value="1"/>
</dbReference>
<evidence type="ECO:0000256" key="6">
    <source>
        <dbReference type="ARBA" id="ARBA00022723"/>
    </source>
</evidence>
<comment type="caution">
    <text evidence="15">The sequence shown here is derived from an EMBL/GenBank/DDBJ whole genome shotgun (WGS) entry which is preliminary data.</text>
</comment>
<comment type="cofactor">
    <cofactor evidence="1 12">
        <name>heme</name>
        <dbReference type="ChEBI" id="CHEBI:30413"/>
    </cofactor>
</comment>
<dbReference type="PANTHER" id="PTHR24305">
    <property type="entry name" value="CYTOCHROME P450"/>
    <property type="match status" value="1"/>
</dbReference>
<dbReference type="InterPro" id="IPR017972">
    <property type="entry name" value="Cyt_P450_CS"/>
</dbReference>
<dbReference type="GO" id="GO:0016705">
    <property type="term" value="F:oxidoreductase activity, acting on paired donors, with incorporation or reduction of molecular oxygen"/>
    <property type="evidence" value="ECO:0007669"/>
    <property type="project" value="InterPro"/>
</dbReference>
<evidence type="ECO:0000256" key="3">
    <source>
        <dbReference type="ARBA" id="ARBA00010617"/>
    </source>
</evidence>
<accession>A0A8H7AQN7</accession>
<dbReference type="InterPro" id="IPR001128">
    <property type="entry name" value="Cyt_P450"/>
</dbReference>
<dbReference type="CDD" id="cd11061">
    <property type="entry name" value="CYP67-like"/>
    <property type="match status" value="1"/>
</dbReference>